<dbReference type="RefSeq" id="WP_309940480.1">
    <property type="nucleotide sequence ID" value="NZ_AP025306.1"/>
</dbReference>
<feature type="transmembrane region" description="Helical" evidence="1">
    <location>
        <begin position="15"/>
        <end position="36"/>
    </location>
</feature>
<proteinExistence type="predicted"/>
<keyword evidence="1" id="KW-0812">Transmembrane</keyword>
<feature type="transmembrane region" description="Helical" evidence="1">
    <location>
        <begin position="48"/>
        <end position="68"/>
    </location>
</feature>
<gene>
    <name evidence="2" type="ORF">HNQ88_003571</name>
</gene>
<evidence type="ECO:0000313" key="2">
    <source>
        <dbReference type="EMBL" id="MDR6240495.1"/>
    </source>
</evidence>
<feature type="transmembrane region" description="Helical" evidence="1">
    <location>
        <begin position="104"/>
        <end position="124"/>
    </location>
</feature>
<accession>A0AAE3XRB6</accession>
<keyword evidence="1" id="KW-0472">Membrane</keyword>
<evidence type="ECO:0000256" key="1">
    <source>
        <dbReference type="SAM" id="Phobius"/>
    </source>
</evidence>
<name>A0AAE3XRB6_9BACT</name>
<organism evidence="2 3">
    <name type="scientific">Aureibacter tunicatorum</name>
    <dbReference type="NCBI Taxonomy" id="866807"/>
    <lineage>
        <taxon>Bacteria</taxon>
        <taxon>Pseudomonadati</taxon>
        <taxon>Bacteroidota</taxon>
        <taxon>Cytophagia</taxon>
        <taxon>Cytophagales</taxon>
        <taxon>Persicobacteraceae</taxon>
        <taxon>Aureibacter</taxon>
    </lineage>
</organism>
<keyword evidence="3" id="KW-1185">Reference proteome</keyword>
<evidence type="ECO:0000313" key="3">
    <source>
        <dbReference type="Proteomes" id="UP001185092"/>
    </source>
</evidence>
<sequence>MEFIQYTINWTKGEILEAGITAACGGLIVICSLLFWKFGETPFAKALIVPLLVVGCIPLITGISGIMMNKKRIVALEKEWKLDEHRFLMEEKERVEGFDEIFKYTYPGAFICVVGGAILFFLLGSPTWKAVSLSLMVIGLMAYFIDHFAAERADIYLEHIKSALKQFEI</sequence>
<comment type="caution">
    <text evidence="2">The sequence shown here is derived from an EMBL/GenBank/DDBJ whole genome shotgun (WGS) entry which is preliminary data.</text>
</comment>
<dbReference type="Proteomes" id="UP001185092">
    <property type="component" value="Unassembled WGS sequence"/>
</dbReference>
<reference evidence="2" key="1">
    <citation type="submission" date="2023-07" db="EMBL/GenBank/DDBJ databases">
        <title>Genomic Encyclopedia of Type Strains, Phase IV (KMG-IV): sequencing the most valuable type-strain genomes for metagenomic binning, comparative biology and taxonomic classification.</title>
        <authorList>
            <person name="Goeker M."/>
        </authorList>
    </citation>
    <scope>NUCLEOTIDE SEQUENCE</scope>
    <source>
        <strain evidence="2">DSM 26174</strain>
    </source>
</reference>
<dbReference type="EMBL" id="JAVDQD010000005">
    <property type="protein sequence ID" value="MDR6240495.1"/>
    <property type="molecule type" value="Genomic_DNA"/>
</dbReference>
<protein>
    <submittedName>
        <fullName evidence="2">Membrane protein</fullName>
    </submittedName>
</protein>
<dbReference type="AlphaFoldDB" id="A0AAE3XRB6"/>
<keyword evidence="1" id="KW-1133">Transmembrane helix</keyword>
<feature type="transmembrane region" description="Helical" evidence="1">
    <location>
        <begin position="130"/>
        <end position="149"/>
    </location>
</feature>